<dbReference type="InterPro" id="IPR019874">
    <property type="entry name" value="RF_methyltr_PrmC"/>
</dbReference>
<dbReference type="EMBL" id="CP035033">
    <property type="protein sequence ID" value="QAB14589.1"/>
    <property type="molecule type" value="Genomic_DNA"/>
</dbReference>
<feature type="binding site" evidence="5">
    <location>
        <begin position="193"/>
        <end position="196"/>
    </location>
    <ligand>
        <name>substrate</name>
    </ligand>
</feature>
<dbReference type="GO" id="GO:0032259">
    <property type="term" value="P:methylation"/>
    <property type="evidence" value="ECO:0007669"/>
    <property type="project" value="UniProtKB-KW"/>
</dbReference>
<reference evidence="8 9" key="1">
    <citation type="journal article" date="2018" name="Environ. Microbiol.">
        <title>Genomes of ubiquitous marine and hypersaline Hydrogenovibrio, Thiomicrorhabdus and Thiomicrospira spp. encode a diversity of mechanisms to sustain chemolithoautotrophy in heterogeneous environments.</title>
        <authorList>
            <person name="Scott K.M."/>
            <person name="Williams J."/>
            <person name="Porter C.M.B."/>
            <person name="Russel S."/>
            <person name="Harmer T.L."/>
            <person name="Paul J.H."/>
            <person name="Antonen K.M."/>
            <person name="Bridges M.K."/>
            <person name="Camper G.J."/>
            <person name="Campla C.K."/>
            <person name="Casella L.G."/>
            <person name="Chase E."/>
            <person name="Conrad J.W."/>
            <person name="Cruz M.C."/>
            <person name="Dunlap D.S."/>
            <person name="Duran L."/>
            <person name="Fahsbender E.M."/>
            <person name="Goldsmith D.B."/>
            <person name="Keeley R.F."/>
            <person name="Kondoff M.R."/>
            <person name="Kussy B.I."/>
            <person name="Lane M.K."/>
            <person name="Lawler S."/>
            <person name="Leigh B.A."/>
            <person name="Lewis C."/>
            <person name="Lostal L.M."/>
            <person name="Marking D."/>
            <person name="Mancera P.A."/>
            <person name="McClenthan E.C."/>
            <person name="McIntyre E.A."/>
            <person name="Mine J.A."/>
            <person name="Modi S."/>
            <person name="Moore B.D."/>
            <person name="Morgan W.A."/>
            <person name="Nelson K.M."/>
            <person name="Nguyen K.N."/>
            <person name="Ogburn N."/>
            <person name="Parrino D.G."/>
            <person name="Pedapudi A.D."/>
            <person name="Pelham R.P."/>
            <person name="Preece A.M."/>
            <person name="Rampersad E.A."/>
            <person name="Richardson J.C."/>
            <person name="Rodgers C.M."/>
            <person name="Schaffer B.L."/>
            <person name="Sheridan N.E."/>
            <person name="Solone M.R."/>
            <person name="Staley Z.R."/>
            <person name="Tabuchi M."/>
            <person name="Waide R.J."/>
            <person name="Wanjugi P.W."/>
            <person name="Young S."/>
            <person name="Clum A."/>
            <person name="Daum C."/>
            <person name="Huntemann M."/>
            <person name="Ivanova N."/>
            <person name="Kyrpides N."/>
            <person name="Mikhailova N."/>
            <person name="Palaniappan K."/>
            <person name="Pillay M."/>
            <person name="Reddy T.B.K."/>
            <person name="Shapiro N."/>
            <person name="Stamatis D."/>
            <person name="Varghese N."/>
            <person name="Woyke T."/>
            <person name="Boden R."/>
            <person name="Freyermuth S.K."/>
            <person name="Kerfeld C.A."/>
        </authorList>
    </citation>
    <scope>NUCLEOTIDE SEQUENCE [LARGE SCALE GENOMIC DNA]</scope>
    <source>
        <strain evidence="8 9">JR-2</strain>
    </source>
</reference>
<evidence type="ECO:0000259" key="7">
    <source>
        <dbReference type="Pfam" id="PF17827"/>
    </source>
</evidence>
<dbReference type="NCBIfam" id="TIGR00536">
    <property type="entry name" value="hemK_fam"/>
    <property type="match status" value="1"/>
</dbReference>
<dbReference type="Gene3D" id="3.40.50.150">
    <property type="entry name" value="Vaccinia Virus protein VP39"/>
    <property type="match status" value="1"/>
</dbReference>
<feature type="binding site" evidence="5">
    <location>
        <begin position="128"/>
        <end position="132"/>
    </location>
    <ligand>
        <name>S-adenosyl-L-methionine</name>
        <dbReference type="ChEBI" id="CHEBI:59789"/>
    </ligand>
</feature>
<evidence type="ECO:0000313" key="8">
    <source>
        <dbReference type="EMBL" id="QAB14589.1"/>
    </source>
</evidence>
<gene>
    <name evidence="5 8" type="primary">prmC</name>
    <name evidence="8" type="ORF">EPV75_02355</name>
</gene>
<comment type="similarity">
    <text evidence="5">Belongs to the protein N5-glutamine methyltransferase family. PrmC subfamily.</text>
</comment>
<dbReference type="PROSITE" id="PS00092">
    <property type="entry name" value="N6_MTASE"/>
    <property type="match status" value="1"/>
</dbReference>
<comment type="catalytic activity">
    <reaction evidence="4 5">
        <text>L-glutaminyl-[peptide chain release factor] + S-adenosyl-L-methionine = N(5)-methyl-L-glutaminyl-[peptide chain release factor] + S-adenosyl-L-homocysteine + H(+)</text>
        <dbReference type="Rhea" id="RHEA:42896"/>
        <dbReference type="Rhea" id="RHEA-COMP:10271"/>
        <dbReference type="Rhea" id="RHEA-COMP:10272"/>
        <dbReference type="ChEBI" id="CHEBI:15378"/>
        <dbReference type="ChEBI" id="CHEBI:30011"/>
        <dbReference type="ChEBI" id="CHEBI:57856"/>
        <dbReference type="ChEBI" id="CHEBI:59789"/>
        <dbReference type="ChEBI" id="CHEBI:61891"/>
        <dbReference type="EC" id="2.1.1.297"/>
    </reaction>
</comment>
<protein>
    <recommendedName>
        <fullName evidence="5">Release factor glutamine methyltransferase</fullName>
        <shortName evidence="5">RF MTase</shortName>
        <ecNumber evidence="5">2.1.1.297</ecNumber>
    </recommendedName>
    <alternativeName>
        <fullName evidence="5">N5-glutamine methyltransferase PrmC</fullName>
    </alternativeName>
    <alternativeName>
        <fullName evidence="5">Protein-(glutamine-N5) MTase PrmC</fullName>
    </alternativeName>
    <alternativeName>
        <fullName evidence="5">Protein-glutamine N-methyltransferase PrmC</fullName>
    </alternativeName>
</protein>
<keyword evidence="9" id="KW-1185">Reference proteome</keyword>
<dbReference type="EC" id="2.1.1.297" evidence="5"/>
<dbReference type="KEGG" id="htr:EPV75_02355"/>
<evidence type="ECO:0000256" key="5">
    <source>
        <dbReference type="HAMAP-Rule" id="MF_02126"/>
    </source>
</evidence>
<feature type="binding site" evidence="5">
    <location>
        <position position="151"/>
    </location>
    <ligand>
        <name>S-adenosyl-L-methionine</name>
        <dbReference type="ChEBI" id="CHEBI:59789"/>
    </ligand>
</feature>
<dbReference type="InterPro" id="IPR040758">
    <property type="entry name" value="PrmC_N"/>
</dbReference>
<evidence type="ECO:0000259" key="6">
    <source>
        <dbReference type="Pfam" id="PF13847"/>
    </source>
</evidence>
<dbReference type="CDD" id="cd02440">
    <property type="entry name" value="AdoMet_MTases"/>
    <property type="match status" value="1"/>
</dbReference>
<name>A0A451G519_9GAMM</name>
<organism evidence="8 9">
    <name type="scientific">Hydrogenovibrio thermophilus</name>
    <dbReference type="NCBI Taxonomy" id="265883"/>
    <lineage>
        <taxon>Bacteria</taxon>
        <taxon>Pseudomonadati</taxon>
        <taxon>Pseudomonadota</taxon>
        <taxon>Gammaproteobacteria</taxon>
        <taxon>Thiotrichales</taxon>
        <taxon>Piscirickettsiaceae</taxon>
        <taxon>Hydrogenovibrio</taxon>
    </lineage>
</organism>
<dbReference type="GO" id="GO:0003676">
    <property type="term" value="F:nucleic acid binding"/>
    <property type="evidence" value="ECO:0007669"/>
    <property type="project" value="InterPro"/>
</dbReference>
<dbReference type="Proteomes" id="UP000285478">
    <property type="component" value="Chromosome"/>
</dbReference>
<evidence type="ECO:0000313" key="9">
    <source>
        <dbReference type="Proteomes" id="UP000285478"/>
    </source>
</evidence>
<dbReference type="Gene3D" id="1.10.8.10">
    <property type="entry name" value="DNA helicase RuvA subunit, C-terminal domain"/>
    <property type="match status" value="1"/>
</dbReference>
<feature type="domain" description="Methyltransferase" evidence="6">
    <location>
        <begin position="121"/>
        <end position="250"/>
    </location>
</feature>
<dbReference type="InterPro" id="IPR002052">
    <property type="entry name" value="DNA_methylase_N6_adenine_CS"/>
</dbReference>
<dbReference type="AlphaFoldDB" id="A0A451G519"/>
<keyword evidence="2 5" id="KW-0808">Transferase</keyword>
<dbReference type="RefSeq" id="WP_128384320.1">
    <property type="nucleotide sequence ID" value="NZ_CP035033.1"/>
</dbReference>
<dbReference type="PANTHER" id="PTHR18895">
    <property type="entry name" value="HEMK METHYLTRANSFERASE"/>
    <property type="match status" value="1"/>
</dbReference>
<feature type="domain" description="Release factor glutamine methyltransferase N-terminal" evidence="7">
    <location>
        <begin position="8"/>
        <end position="77"/>
    </location>
</feature>
<dbReference type="Pfam" id="PF13847">
    <property type="entry name" value="Methyltransf_31"/>
    <property type="match status" value="1"/>
</dbReference>
<sequence length="294" mass="32372">MTALTIAQALSNAKQMLSTSGSDSIDLDAELLLANAIGRNRTYLYTWPEALLTETQSQQFFDDVTQRQAGTPVAHILQTREFWGLPFKVTEATLIPRPDTEILVETALEKLTAGTPETDQAWSVLDLGTGSGAIACALASSGPNCRVTAVDFSPQALAVAKENAQRLDLDIRFCSGSWFEPLAGERFELIVSNPPYIREDDPHLSQGDVRFEPLTALTSGETGLDDITQILQQAGRHLKPNGWLMFEHGYDQADAVQTLFRQYGFESIETRRDYGGQPRVTFGQWPKTAANETC</sequence>
<dbReference type="InterPro" id="IPR025714">
    <property type="entry name" value="Methyltranfer_dom"/>
</dbReference>
<dbReference type="GO" id="GO:0102559">
    <property type="term" value="F:peptide chain release factor N(5)-glutamine methyltransferase activity"/>
    <property type="evidence" value="ECO:0007669"/>
    <property type="project" value="UniProtKB-EC"/>
</dbReference>
<dbReference type="InterPro" id="IPR029063">
    <property type="entry name" value="SAM-dependent_MTases_sf"/>
</dbReference>
<dbReference type="FunFam" id="3.40.50.150:FF:000053">
    <property type="entry name" value="Release factor glutamine methyltransferase"/>
    <property type="match status" value="1"/>
</dbReference>
<dbReference type="Pfam" id="PF17827">
    <property type="entry name" value="PrmC_N"/>
    <property type="match status" value="1"/>
</dbReference>
<dbReference type="InterPro" id="IPR050320">
    <property type="entry name" value="N5-glutamine_MTase"/>
</dbReference>
<dbReference type="HAMAP" id="MF_02126">
    <property type="entry name" value="RF_methyltr_PrmC"/>
    <property type="match status" value="1"/>
</dbReference>
<dbReference type="InterPro" id="IPR004556">
    <property type="entry name" value="HemK-like"/>
</dbReference>
<dbReference type="NCBIfam" id="TIGR03534">
    <property type="entry name" value="RF_mod_PrmC"/>
    <property type="match status" value="1"/>
</dbReference>
<dbReference type="SUPFAM" id="SSF53335">
    <property type="entry name" value="S-adenosyl-L-methionine-dependent methyltransferases"/>
    <property type="match status" value="1"/>
</dbReference>
<evidence type="ECO:0000256" key="1">
    <source>
        <dbReference type="ARBA" id="ARBA00022603"/>
    </source>
</evidence>
<dbReference type="PANTHER" id="PTHR18895:SF74">
    <property type="entry name" value="MTRF1L RELEASE FACTOR GLUTAMINE METHYLTRANSFERASE"/>
    <property type="match status" value="1"/>
</dbReference>
<comment type="function">
    <text evidence="5">Methylates the class 1 translation termination release factors RF1/PrfA and RF2/PrfB on the glutamine residue of the universally conserved GGQ motif.</text>
</comment>
<keyword evidence="1 5" id="KW-0489">Methyltransferase</keyword>
<feature type="binding site" evidence="5">
    <location>
        <position position="178"/>
    </location>
    <ligand>
        <name>S-adenosyl-L-methionine</name>
        <dbReference type="ChEBI" id="CHEBI:59789"/>
    </ligand>
</feature>
<evidence type="ECO:0000256" key="3">
    <source>
        <dbReference type="ARBA" id="ARBA00022691"/>
    </source>
</evidence>
<accession>A0A451G519</accession>
<evidence type="ECO:0000256" key="2">
    <source>
        <dbReference type="ARBA" id="ARBA00022679"/>
    </source>
</evidence>
<proteinExistence type="inferred from homology"/>
<evidence type="ECO:0000256" key="4">
    <source>
        <dbReference type="ARBA" id="ARBA00048391"/>
    </source>
</evidence>
<keyword evidence="3 5" id="KW-0949">S-adenosyl-L-methionine</keyword>
<feature type="binding site" evidence="5">
    <location>
        <position position="193"/>
    </location>
    <ligand>
        <name>S-adenosyl-L-methionine</name>
        <dbReference type="ChEBI" id="CHEBI:59789"/>
    </ligand>
</feature>